<sequence length="203" mass="23483">MYSRITRRKQLMRLTTWKDDELLLPKENQSIVKVLKNRGRNLHAVITPTGEEYLVSMPTKLRRTTWVRRGSYIVVEPIPRGNKVKAEIVKIMNKISIQCYKENNVWPKEFDGEEKTNAYEDDSNFLFANSNKELDHLDNNDSEDEKLSTQEFEEKENTNDDEEELFVPCGNRTLISDSSSDSGDSDTDTYKARAENSDSGGEY</sequence>
<dbReference type="PANTHER" id="PTHR21641:SF0">
    <property type="entry name" value="RNA-BINDING PROTEIN EIF1AD-RELATED"/>
    <property type="match status" value="1"/>
</dbReference>
<dbReference type="SUPFAM" id="SSF50249">
    <property type="entry name" value="Nucleic acid-binding proteins"/>
    <property type="match status" value="1"/>
</dbReference>
<evidence type="ECO:0000313" key="8">
    <source>
        <dbReference type="Proteomes" id="UP000301870"/>
    </source>
</evidence>
<feature type="compositionally biased region" description="Acidic residues" evidence="6">
    <location>
        <begin position="151"/>
        <end position="165"/>
    </location>
</feature>
<dbReference type="InterPro" id="IPR001253">
    <property type="entry name" value="TIF_eIF-1A"/>
</dbReference>
<evidence type="ECO:0000256" key="5">
    <source>
        <dbReference type="PROSITE-ProRule" id="PRU00181"/>
    </source>
</evidence>
<dbReference type="GO" id="GO:0005634">
    <property type="term" value="C:nucleus"/>
    <property type="evidence" value="ECO:0007669"/>
    <property type="project" value="TreeGrafter"/>
</dbReference>
<organism evidence="8 9">
    <name type="scientific">Spodoptera litura</name>
    <name type="common">Asian cotton leafworm</name>
    <dbReference type="NCBI Taxonomy" id="69820"/>
    <lineage>
        <taxon>Eukaryota</taxon>
        <taxon>Metazoa</taxon>
        <taxon>Ecdysozoa</taxon>
        <taxon>Arthropoda</taxon>
        <taxon>Hexapoda</taxon>
        <taxon>Insecta</taxon>
        <taxon>Pterygota</taxon>
        <taxon>Neoptera</taxon>
        <taxon>Endopterygota</taxon>
        <taxon>Lepidoptera</taxon>
        <taxon>Glossata</taxon>
        <taxon>Ditrysia</taxon>
        <taxon>Noctuoidea</taxon>
        <taxon>Noctuidae</taxon>
        <taxon>Amphipyrinae</taxon>
        <taxon>Spodoptera</taxon>
    </lineage>
</organism>
<dbReference type="GO" id="GO:0003723">
    <property type="term" value="F:RNA binding"/>
    <property type="evidence" value="ECO:0007669"/>
    <property type="project" value="UniProtKB-KW"/>
</dbReference>
<comment type="similarity">
    <text evidence="1">Belongs to the EIF1AD family.</text>
</comment>
<evidence type="ECO:0000256" key="1">
    <source>
        <dbReference type="ARBA" id="ARBA00007340"/>
    </source>
</evidence>
<dbReference type="Proteomes" id="UP000301870">
    <property type="component" value="Unplaced"/>
</dbReference>
<name>A0A9J7ETR0_SPOLT</name>
<accession>A0A9J7ETR0</accession>
<dbReference type="SMART" id="SM00652">
    <property type="entry name" value="eIF1a"/>
    <property type="match status" value="1"/>
</dbReference>
<keyword evidence="3" id="KW-0694">RNA-binding</keyword>
<evidence type="ECO:0000256" key="6">
    <source>
        <dbReference type="SAM" id="MobiDB-lite"/>
    </source>
</evidence>
<proteinExistence type="inferred from homology"/>
<evidence type="ECO:0000313" key="9">
    <source>
        <dbReference type="RefSeq" id="XP_022834815.1"/>
    </source>
</evidence>
<evidence type="ECO:0000259" key="7">
    <source>
        <dbReference type="PROSITE" id="PS50832"/>
    </source>
</evidence>
<dbReference type="GO" id="GO:0003743">
    <property type="term" value="F:translation initiation factor activity"/>
    <property type="evidence" value="ECO:0007669"/>
    <property type="project" value="UniProtKB-UniRule"/>
</dbReference>
<dbReference type="InterPro" id="IPR012340">
    <property type="entry name" value="NA-bd_OB-fold"/>
</dbReference>
<feature type="domain" description="S1-like" evidence="7">
    <location>
        <begin position="18"/>
        <end position="93"/>
    </location>
</feature>
<dbReference type="PROSITE" id="PS50832">
    <property type="entry name" value="S1_IF1_TYPE"/>
    <property type="match status" value="1"/>
</dbReference>
<dbReference type="RefSeq" id="XP_022834815.1">
    <property type="nucleotide sequence ID" value="XM_022979047.1"/>
</dbReference>
<dbReference type="AlphaFoldDB" id="A0A9J7ETR0"/>
<dbReference type="OrthoDB" id="1738325at2759"/>
<feature type="region of interest" description="Disordered" evidence="6">
    <location>
        <begin position="134"/>
        <end position="203"/>
    </location>
</feature>
<evidence type="ECO:0000256" key="3">
    <source>
        <dbReference type="ARBA" id="ARBA00022884"/>
    </source>
</evidence>
<dbReference type="InterPro" id="IPR006196">
    <property type="entry name" value="RNA-binding_domain_S1_IF1"/>
</dbReference>
<reference evidence="9" key="1">
    <citation type="submission" date="2025-08" db="UniProtKB">
        <authorList>
            <consortium name="RefSeq"/>
        </authorList>
    </citation>
    <scope>IDENTIFICATION</scope>
    <source>
        <strain evidence="9">Ishihara</strain>
        <tissue evidence="9">Whole body</tissue>
    </source>
</reference>
<keyword evidence="8" id="KW-1185">Reference proteome</keyword>
<protein>
    <recommendedName>
        <fullName evidence="2">Probable RNA-binding protein EIF1AD</fullName>
    </recommendedName>
    <alternativeName>
        <fullName evidence="4">Eukaryotic translation initiation factor 1A domain-containing protein</fullName>
    </alternativeName>
</protein>
<evidence type="ECO:0000256" key="4">
    <source>
        <dbReference type="ARBA" id="ARBA00031998"/>
    </source>
</evidence>
<dbReference type="KEGG" id="sliu:111362374"/>
<dbReference type="InterPro" id="IPR039294">
    <property type="entry name" value="EIF1AD"/>
</dbReference>
<dbReference type="PANTHER" id="PTHR21641">
    <property type="entry name" value="TRANSLATION INITIATION FACTOR-RELATED"/>
    <property type="match status" value="1"/>
</dbReference>
<gene>
    <name evidence="9" type="primary">LOC111362374</name>
</gene>
<dbReference type="Gene3D" id="2.40.50.140">
    <property type="entry name" value="Nucleic acid-binding proteins"/>
    <property type="match status" value="1"/>
</dbReference>
<evidence type="ECO:0000256" key="2">
    <source>
        <dbReference type="ARBA" id="ARBA00020989"/>
    </source>
</evidence>
<keyword evidence="5" id="KW-0648">Protein biosynthesis</keyword>
<keyword evidence="5" id="KW-0396">Initiation factor</keyword>
<dbReference type="Pfam" id="PF01176">
    <property type="entry name" value="eIF-1a"/>
    <property type="match status" value="1"/>
</dbReference>
<dbReference type="GeneID" id="111362374"/>